<evidence type="ECO:0000256" key="2">
    <source>
        <dbReference type="ARBA" id="ARBA00022729"/>
    </source>
</evidence>
<dbReference type="PANTHER" id="PTHR23301:SF106">
    <property type="entry name" value="CHITIN-BINDING TYPE-2 DOMAIN-CONTAINING PROTEIN-RELATED"/>
    <property type="match status" value="1"/>
</dbReference>
<feature type="domain" description="Chitin-binding type-2" evidence="6">
    <location>
        <begin position="57"/>
        <end position="116"/>
    </location>
</feature>
<keyword evidence="4" id="KW-1015">Disulfide bond</keyword>
<feature type="domain" description="Chitin-binding type-2" evidence="6">
    <location>
        <begin position="132"/>
        <end position="191"/>
    </location>
</feature>
<dbReference type="Pfam" id="PF01607">
    <property type="entry name" value="CBM_14"/>
    <property type="match status" value="7"/>
</dbReference>
<evidence type="ECO:0000256" key="5">
    <source>
        <dbReference type="ARBA" id="ARBA00023180"/>
    </source>
</evidence>
<feature type="domain" description="Chitin-binding type-2" evidence="6">
    <location>
        <begin position="222"/>
        <end position="279"/>
    </location>
</feature>
<dbReference type="Gene3D" id="2.170.140.10">
    <property type="entry name" value="Chitin binding domain"/>
    <property type="match status" value="5"/>
</dbReference>
<dbReference type="SMART" id="SM00494">
    <property type="entry name" value="ChtBD2"/>
    <property type="match status" value="6"/>
</dbReference>
<dbReference type="InterPro" id="IPR036508">
    <property type="entry name" value="Chitin-bd_dom_sf"/>
</dbReference>
<gene>
    <name evidence="8" type="primary">LOC108612374</name>
</gene>
<accession>A0ABM1P0K5</accession>
<evidence type="ECO:0000256" key="4">
    <source>
        <dbReference type="ARBA" id="ARBA00023157"/>
    </source>
</evidence>
<feature type="domain" description="Chitin-binding type-2" evidence="6">
    <location>
        <begin position="392"/>
        <end position="449"/>
    </location>
</feature>
<dbReference type="InterPro" id="IPR002557">
    <property type="entry name" value="Chitin-bd_dom"/>
</dbReference>
<dbReference type="Proteomes" id="UP000694904">
    <property type="component" value="Chromosome 4"/>
</dbReference>
<name>A0ABM1P0K5_DROAR</name>
<dbReference type="PANTHER" id="PTHR23301">
    <property type="entry name" value="CHITIN BINDING PERITROPHIN-A"/>
    <property type="match status" value="1"/>
</dbReference>
<evidence type="ECO:0000313" key="8">
    <source>
        <dbReference type="RefSeq" id="XP_017860741.1"/>
    </source>
</evidence>
<reference evidence="8" key="3">
    <citation type="submission" date="2025-08" db="UniProtKB">
        <authorList>
            <consortium name="RefSeq"/>
        </authorList>
    </citation>
    <scope>IDENTIFICATION</scope>
    <source>
        <tissue evidence="8">Whole organism</tissue>
    </source>
</reference>
<protein>
    <submittedName>
        <fullName evidence="8">Uncharacterized protein LOC108612374</fullName>
    </submittedName>
</protein>
<evidence type="ECO:0000256" key="1">
    <source>
        <dbReference type="ARBA" id="ARBA00022669"/>
    </source>
</evidence>
<keyword evidence="2" id="KW-0732">Signal</keyword>
<organism evidence="7 8">
    <name type="scientific">Drosophila arizonae</name>
    <name type="common">Fruit fly</name>
    <dbReference type="NCBI Taxonomy" id="7263"/>
    <lineage>
        <taxon>Eukaryota</taxon>
        <taxon>Metazoa</taxon>
        <taxon>Ecdysozoa</taxon>
        <taxon>Arthropoda</taxon>
        <taxon>Hexapoda</taxon>
        <taxon>Insecta</taxon>
        <taxon>Pterygota</taxon>
        <taxon>Neoptera</taxon>
        <taxon>Endopterygota</taxon>
        <taxon>Diptera</taxon>
        <taxon>Brachycera</taxon>
        <taxon>Muscomorpha</taxon>
        <taxon>Ephydroidea</taxon>
        <taxon>Drosophilidae</taxon>
        <taxon>Drosophila</taxon>
    </lineage>
</organism>
<dbReference type="InterPro" id="IPR051940">
    <property type="entry name" value="Chitin_bind-dev_reg"/>
</dbReference>
<keyword evidence="7" id="KW-1185">Reference proteome</keyword>
<keyword evidence="1" id="KW-0147">Chitin-binding</keyword>
<sequence>MICIEHQAVLQTCPDHYLFNPVILVCDDPNEVVCYSDQTTTTPLTTTQNPKTTTEAFTKCVGEKSGTTFPYIEDCQQYILCLGDDQYYKASCPVNAWYDPKTGDCGRDVSKTACQEVETTTTVATTTTQSPQDRCVDQELGVSYPIVTDCTKYLLCLGDGESVIVDCIYNAWFDPATGNCEQNVSPTACQESVITTTTTTAPNTAGTTTTLKPSTTTDQPDPKICAGVPKGQYVNYPDNCGKYIICVEPVPIAFHCIQGYFFSAALQQCVDWAQSDCESIGTTMMPLPPTPAPDICINGKGNTLPFIENCQWFIRCISDKVYMMGVCGIGEYYDPISGECGGTVAPDACLQSYDPTAATTTTTTTTALPTTTTMTTTVSTTTTTPTPQPDPFDPCAGVEEGVLVPYPNDCTKFLQCYSPNPLIFNCAEGQEFSPSLKRCMAPWYANCTMTATTVKPLTSTTKLPVTTTTTTESNQSPNDICEGKPEGSLVPYPHNCSKYIVCQEPIAVGYDCPDELEFNVVVMSCTDAQLANCIA</sequence>
<reference evidence="7" key="2">
    <citation type="journal article" date="2016" name="G3 (Bethesda)">
        <title>Genome Evolution in Three Species of Cactophilic Drosophila.</title>
        <authorList>
            <person name="Sanchez-Flores A."/>
            <person name="Penazola F."/>
            <person name="Carpinteyro-Ponce J."/>
            <person name="Nazario-Yepiz N."/>
            <person name="Abreu-Goodger C."/>
            <person name="Machado C.A."/>
            <person name="Markow T.A."/>
        </authorList>
    </citation>
    <scope>NUCLEOTIDE SEQUENCE [LARGE SCALE GENOMIC DNA]</scope>
</reference>
<evidence type="ECO:0000256" key="3">
    <source>
        <dbReference type="ARBA" id="ARBA00022737"/>
    </source>
</evidence>
<feature type="domain" description="Chitin-binding type-2" evidence="6">
    <location>
        <begin position="293"/>
        <end position="351"/>
    </location>
</feature>
<keyword evidence="5" id="KW-0325">Glycoprotein</keyword>
<feature type="domain" description="Chitin-binding type-2" evidence="6">
    <location>
        <begin position="1"/>
        <end position="36"/>
    </location>
</feature>
<feature type="domain" description="Chitin-binding type-2" evidence="6">
    <location>
        <begin position="478"/>
        <end position="535"/>
    </location>
</feature>
<evidence type="ECO:0000313" key="7">
    <source>
        <dbReference type="Proteomes" id="UP000694904"/>
    </source>
</evidence>
<evidence type="ECO:0000259" key="6">
    <source>
        <dbReference type="PROSITE" id="PS50940"/>
    </source>
</evidence>
<keyword evidence="3" id="KW-0677">Repeat</keyword>
<reference evidence="7" key="1">
    <citation type="journal article" date="1997" name="Nucleic Acids Res.">
        <title>tRNAscan-SE: a program for improved detection of transfer RNA genes in genomic sequence.</title>
        <authorList>
            <person name="Lowe T.M."/>
            <person name="Eddy S.R."/>
        </authorList>
    </citation>
    <scope>NUCLEOTIDE SEQUENCE [LARGE SCALE GENOMIC DNA]</scope>
</reference>
<dbReference type="PROSITE" id="PS50940">
    <property type="entry name" value="CHIT_BIND_II"/>
    <property type="match status" value="7"/>
</dbReference>
<dbReference type="GeneID" id="108612374"/>
<dbReference type="SUPFAM" id="SSF57625">
    <property type="entry name" value="Invertebrate chitin-binding proteins"/>
    <property type="match status" value="7"/>
</dbReference>
<dbReference type="RefSeq" id="XP_017860741.1">
    <property type="nucleotide sequence ID" value="XM_018005252.1"/>
</dbReference>
<proteinExistence type="predicted"/>